<gene>
    <name evidence="1" type="ORF">HLB44_10495</name>
</gene>
<dbReference type="InterPro" id="IPR046708">
    <property type="entry name" value="DUF6781"/>
</dbReference>
<evidence type="ECO:0000313" key="2">
    <source>
        <dbReference type="Proteomes" id="UP000737171"/>
    </source>
</evidence>
<evidence type="ECO:0008006" key="3">
    <source>
        <dbReference type="Google" id="ProtNLM"/>
    </source>
</evidence>
<dbReference type="EMBL" id="JABRWJ010000003">
    <property type="protein sequence ID" value="NRF67413.1"/>
    <property type="molecule type" value="Genomic_DNA"/>
</dbReference>
<sequence length="227" mass="23409">MIKSGIDQQALIDMFANASAKQTEQLRQAVYQATLGALQGRELSLKNIRGVLGAVSQAAGAGVAKNPLAGVDADALLDKAVTGMDEALLKAVEANRVALQQFVDKGADLRETHLKKALDDLEKYEDMLLGVVKKSAGAAGDPLAGAWSQVAEKLQLQGSLSGTQAGAAAEQLAAQMQTAMRESRAAGLRAVQALADSYGALVSGVLIGMSDALNQGGAAQAKPGRKR</sequence>
<reference evidence="1 2" key="1">
    <citation type="submission" date="2020-05" db="EMBL/GenBank/DDBJ databases">
        <title>Aquincola sp. isolate from soil.</title>
        <authorList>
            <person name="Han J."/>
            <person name="Kim D.-U."/>
        </authorList>
    </citation>
    <scope>NUCLEOTIDE SEQUENCE [LARGE SCALE GENOMIC DNA]</scope>
    <source>
        <strain evidence="1 2">S2</strain>
    </source>
</reference>
<dbReference type="Proteomes" id="UP000737171">
    <property type="component" value="Unassembled WGS sequence"/>
</dbReference>
<dbReference type="RefSeq" id="WP_173122528.1">
    <property type="nucleotide sequence ID" value="NZ_JABRWJ010000003.1"/>
</dbReference>
<dbReference type="Pfam" id="PF20572">
    <property type="entry name" value="DUF6781"/>
    <property type="match status" value="1"/>
</dbReference>
<protein>
    <recommendedName>
        <fullName evidence="3">Phasin family protein</fullName>
    </recommendedName>
</protein>
<organism evidence="1 2">
    <name type="scientific">Pseudaquabacterium terrae</name>
    <dbReference type="NCBI Taxonomy" id="2732868"/>
    <lineage>
        <taxon>Bacteria</taxon>
        <taxon>Pseudomonadati</taxon>
        <taxon>Pseudomonadota</taxon>
        <taxon>Betaproteobacteria</taxon>
        <taxon>Burkholderiales</taxon>
        <taxon>Sphaerotilaceae</taxon>
        <taxon>Pseudaquabacterium</taxon>
    </lineage>
</organism>
<evidence type="ECO:0000313" key="1">
    <source>
        <dbReference type="EMBL" id="NRF67413.1"/>
    </source>
</evidence>
<name>A0ABX2EFK9_9BURK</name>
<accession>A0ABX2EFK9</accession>
<proteinExistence type="predicted"/>
<comment type="caution">
    <text evidence="1">The sequence shown here is derived from an EMBL/GenBank/DDBJ whole genome shotgun (WGS) entry which is preliminary data.</text>
</comment>
<keyword evidence="2" id="KW-1185">Reference proteome</keyword>